<reference evidence="8 12" key="1">
    <citation type="submission" date="2023-01" db="EMBL/GenBank/DDBJ databases">
        <authorList>
            <person name="Whitehead M."/>
        </authorList>
    </citation>
    <scope>NUCLEOTIDE SEQUENCE [LARGE SCALE GENOMIC DNA]</scope>
</reference>
<gene>
    <name evidence="4" type="ORF">MEUPH1_LOCUS10936</name>
    <name evidence="5" type="ORF">MEUPH1_LOCUS16434</name>
    <name evidence="6" type="ORF">MEUPH1_LOCUS18124</name>
    <name evidence="7" type="ORF">MEUPH1_LOCUS18732</name>
    <name evidence="8" type="ORF">MEUPH1_LOCUS19895</name>
    <name evidence="9" type="ORF">MEUPH1_LOCUS23128</name>
    <name evidence="10" type="ORF">MEUPH1_LOCUS25414</name>
    <name evidence="11" type="ORF">MEUPH1_LOCUS25425</name>
    <name evidence="2" type="ORF">MEUPH1_LOCUS3167</name>
    <name evidence="3" type="ORF">MEUPH1_LOCUS8653</name>
</gene>
<accession>A0AAV0XC60</accession>
<evidence type="ECO:0000313" key="7">
    <source>
        <dbReference type="EMBL" id="CAI6363841.1"/>
    </source>
</evidence>
<dbReference type="EMBL" id="CARXXK010000971">
    <property type="protein sequence ID" value="CAI6371424.1"/>
    <property type="molecule type" value="Genomic_DNA"/>
</dbReference>
<evidence type="ECO:0000313" key="8">
    <source>
        <dbReference type="EMBL" id="CAI6365151.1"/>
    </source>
</evidence>
<evidence type="ECO:0000256" key="1">
    <source>
        <dbReference type="SAM" id="MobiDB-lite"/>
    </source>
</evidence>
<evidence type="ECO:0000313" key="12">
    <source>
        <dbReference type="Proteomes" id="UP001160148"/>
    </source>
</evidence>
<evidence type="ECO:0000313" key="3">
    <source>
        <dbReference type="EMBL" id="CAI6352407.1"/>
    </source>
</evidence>
<dbReference type="EMBL" id="CARXXK010000005">
    <property type="protein sequence ID" value="CAI6368811.1"/>
    <property type="molecule type" value="Genomic_DNA"/>
</dbReference>
<dbReference type="Proteomes" id="UP001160148">
    <property type="component" value="Unassembled WGS sequence"/>
</dbReference>
<feature type="region of interest" description="Disordered" evidence="1">
    <location>
        <begin position="112"/>
        <end position="156"/>
    </location>
</feature>
<dbReference type="EMBL" id="CARXXK010000003">
    <property type="protein sequence ID" value="CAI6363132.1"/>
    <property type="molecule type" value="Genomic_DNA"/>
</dbReference>
<evidence type="ECO:0000313" key="6">
    <source>
        <dbReference type="EMBL" id="CAI6363132.1"/>
    </source>
</evidence>
<evidence type="ECO:0000313" key="10">
    <source>
        <dbReference type="EMBL" id="CAI6371412.1"/>
    </source>
</evidence>
<dbReference type="EMBL" id="CARXXK010000004">
    <property type="protein sequence ID" value="CAI6365151.1"/>
    <property type="molecule type" value="Genomic_DNA"/>
</dbReference>
<name>A0AAV0XC60_9HEMI</name>
<dbReference type="EMBL" id="CARXXK010000971">
    <property type="protein sequence ID" value="CAI6371412.1"/>
    <property type="molecule type" value="Genomic_DNA"/>
</dbReference>
<protein>
    <submittedName>
        <fullName evidence="8">Uncharacterized protein</fullName>
    </submittedName>
</protein>
<keyword evidence="12" id="KW-1185">Reference proteome</keyword>
<sequence>MEPQSFNLLSEDYDDMEFIELFGSEYLSLDSEYQREISIQQIEQTTSPIAMKKAQAKYERESAAKLTQYTLEPTFTIPTSVRAKPILNATPAVEIDKSGPSTSAKQILIATPVVEANKTDPHDSNKPMSNNQRKKEQYKQNRRDIRRQRRPHHSTH</sequence>
<dbReference type="EMBL" id="CARXXK010000003">
    <property type="protein sequence ID" value="CAI6361226.1"/>
    <property type="molecule type" value="Genomic_DNA"/>
</dbReference>
<evidence type="ECO:0000313" key="4">
    <source>
        <dbReference type="EMBL" id="CAI6355031.1"/>
    </source>
</evidence>
<evidence type="ECO:0000313" key="11">
    <source>
        <dbReference type="EMBL" id="CAI6371424.1"/>
    </source>
</evidence>
<dbReference type="AlphaFoldDB" id="A0AAV0XC60"/>
<organism evidence="8 12">
    <name type="scientific">Macrosiphum euphorbiae</name>
    <name type="common">potato aphid</name>
    <dbReference type="NCBI Taxonomy" id="13131"/>
    <lineage>
        <taxon>Eukaryota</taxon>
        <taxon>Metazoa</taxon>
        <taxon>Ecdysozoa</taxon>
        <taxon>Arthropoda</taxon>
        <taxon>Hexapoda</taxon>
        <taxon>Insecta</taxon>
        <taxon>Pterygota</taxon>
        <taxon>Neoptera</taxon>
        <taxon>Paraneoptera</taxon>
        <taxon>Hemiptera</taxon>
        <taxon>Sternorrhyncha</taxon>
        <taxon>Aphidomorpha</taxon>
        <taxon>Aphidoidea</taxon>
        <taxon>Aphididae</taxon>
        <taxon>Macrosiphini</taxon>
        <taxon>Macrosiphum</taxon>
    </lineage>
</organism>
<evidence type="ECO:0000313" key="5">
    <source>
        <dbReference type="EMBL" id="CAI6361226.1"/>
    </source>
</evidence>
<dbReference type="EMBL" id="CARXXK010000001">
    <property type="protein sequence ID" value="CAI6346238.1"/>
    <property type="molecule type" value="Genomic_DNA"/>
</dbReference>
<dbReference type="EMBL" id="CARXXK010000002">
    <property type="protein sequence ID" value="CAI6355031.1"/>
    <property type="molecule type" value="Genomic_DNA"/>
</dbReference>
<feature type="compositionally biased region" description="Basic residues" evidence="1">
    <location>
        <begin position="144"/>
        <end position="156"/>
    </location>
</feature>
<dbReference type="EMBL" id="CARXXK010000003">
    <property type="protein sequence ID" value="CAI6363841.1"/>
    <property type="molecule type" value="Genomic_DNA"/>
</dbReference>
<comment type="caution">
    <text evidence="8">The sequence shown here is derived from an EMBL/GenBank/DDBJ whole genome shotgun (WGS) entry which is preliminary data.</text>
</comment>
<proteinExistence type="predicted"/>
<dbReference type="EMBL" id="CARXXK010000002">
    <property type="protein sequence ID" value="CAI6352407.1"/>
    <property type="molecule type" value="Genomic_DNA"/>
</dbReference>
<feature type="compositionally biased region" description="Basic and acidic residues" evidence="1">
    <location>
        <begin position="133"/>
        <end position="143"/>
    </location>
</feature>
<evidence type="ECO:0000313" key="2">
    <source>
        <dbReference type="EMBL" id="CAI6346238.1"/>
    </source>
</evidence>
<evidence type="ECO:0000313" key="9">
    <source>
        <dbReference type="EMBL" id="CAI6368811.1"/>
    </source>
</evidence>